<dbReference type="InterPro" id="IPR043128">
    <property type="entry name" value="Rev_trsase/Diguanyl_cyclase"/>
</dbReference>
<dbReference type="GO" id="GO:0009432">
    <property type="term" value="P:SOS response"/>
    <property type="evidence" value="ECO:0007669"/>
    <property type="project" value="TreeGrafter"/>
</dbReference>
<dbReference type="Gene3D" id="3.30.1490.100">
    <property type="entry name" value="DNA polymerase, Y-family, little finger domain"/>
    <property type="match status" value="1"/>
</dbReference>
<comment type="catalytic activity">
    <reaction evidence="6">
        <text>DNA(n) + a 2'-deoxyribonucleoside 5'-triphosphate = DNA(n+1) + diphosphate</text>
        <dbReference type="Rhea" id="RHEA:22508"/>
        <dbReference type="Rhea" id="RHEA-COMP:17339"/>
        <dbReference type="Rhea" id="RHEA-COMP:17340"/>
        <dbReference type="ChEBI" id="CHEBI:33019"/>
        <dbReference type="ChEBI" id="CHEBI:61560"/>
        <dbReference type="ChEBI" id="CHEBI:173112"/>
        <dbReference type="EC" id="2.7.7.7"/>
    </reaction>
</comment>
<dbReference type="PANTHER" id="PTHR11076:SF35">
    <property type="entry name" value="DNA REPAIR PROTEIN HOMOLOG YOBH"/>
    <property type="match status" value="1"/>
</dbReference>
<dbReference type="RefSeq" id="WP_187036926.1">
    <property type="nucleotide sequence ID" value="NZ_CP060286.1"/>
</dbReference>
<comment type="cofactor">
    <cofactor evidence="6">
        <name>Mg(2+)</name>
        <dbReference type="ChEBI" id="CHEBI:18420"/>
    </cofactor>
    <text evidence="6">Binds 2 magnesium ions per subunit.</text>
</comment>
<dbReference type="Pfam" id="PF11799">
    <property type="entry name" value="IMS_C"/>
    <property type="match status" value="1"/>
</dbReference>
<evidence type="ECO:0000256" key="6">
    <source>
        <dbReference type="HAMAP-Rule" id="MF_01113"/>
    </source>
</evidence>
<keyword evidence="6" id="KW-0808">Transferase</keyword>
<evidence type="ECO:0000256" key="1">
    <source>
        <dbReference type="ARBA" id="ARBA00010945"/>
    </source>
</evidence>
<gene>
    <name evidence="6" type="primary">dinB</name>
    <name evidence="8" type="ORF">HCR03_04770</name>
</gene>
<evidence type="ECO:0000259" key="7">
    <source>
        <dbReference type="PROSITE" id="PS50173"/>
    </source>
</evidence>
<dbReference type="GO" id="GO:0042276">
    <property type="term" value="P:error-prone translesion synthesis"/>
    <property type="evidence" value="ECO:0007669"/>
    <property type="project" value="TreeGrafter"/>
</dbReference>
<evidence type="ECO:0000256" key="3">
    <source>
        <dbReference type="ARBA" id="ARBA00022695"/>
    </source>
</evidence>
<keyword evidence="6" id="KW-0479">Metal-binding</keyword>
<dbReference type="GO" id="GO:0000287">
    <property type="term" value="F:magnesium ion binding"/>
    <property type="evidence" value="ECO:0007669"/>
    <property type="project" value="UniProtKB-UniRule"/>
</dbReference>
<dbReference type="GO" id="GO:0003887">
    <property type="term" value="F:DNA-directed DNA polymerase activity"/>
    <property type="evidence" value="ECO:0007669"/>
    <property type="project" value="UniProtKB-UniRule"/>
</dbReference>
<dbReference type="EC" id="2.7.7.7" evidence="6"/>
<dbReference type="Gene3D" id="1.10.150.20">
    <property type="entry name" value="5' to 3' exonuclease, C-terminal subdomain"/>
    <property type="match status" value="1"/>
</dbReference>
<feature type="active site" evidence="6">
    <location>
        <position position="106"/>
    </location>
</feature>
<keyword evidence="6" id="KW-0235">DNA replication</keyword>
<dbReference type="InterPro" id="IPR017961">
    <property type="entry name" value="DNA_pol_Y-fam_little_finger"/>
</dbReference>
<proteinExistence type="inferred from homology"/>
<evidence type="ECO:0000256" key="5">
    <source>
        <dbReference type="ARBA" id="ARBA00022932"/>
    </source>
</evidence>
<dbReference type="InterPro" id="IPR036775">
    <property type="entry name" value="DNA_pol_Y-fam_lit_finger_sf"/>
</dbReference>
<comment type="similarity">
    <text evidence="1 6">Belongs to the DNA polymerase type-Y family.</text>
</comment>
<comment type="function">
    <text evidence="6">Poorly processive, error-prone DNA polymerase involved in untargeted mutagenesis. Copies undamaged DNA at stalled replication forks, which arise in vivo from mismatched or misaligned primer ends. These misaligned primers can be extended by PolIV. Exhibits no 3'-5' exonuclease (proofreading) activity. May be involved in translesional synthesis, in conjunction with the beta clamp from PolIII.</text>
</comment>
<keyword evidence="6" id="KW-0234">DNA repair</keyword>
<dbReference type="Gene3D" id="3.30.70.270">
    <property type="match status" value="1"/>
</dbReference>
<keyword evidence="3 6" id="KW-0548">Nucleotidyltransferase</keyword>
<evidence type="ECO:0000256" key="4">
    <source>
        <dbReference type="ARBA" id="ARBA00022763"/>
    </source>
</evidence>
<keyword evidence="6" id="KW-0963">Cytoplasm</keyword>
<feature type="domain" description="UmuC" evidence="7">
    <location>
        <begin position="5"/>
        <end position="186"/>
    </location>
</feature>
<dbReference type="Gene3D" id="3.40.1170.60">
    <property type="match status" value="1"/>
</dbReference>
<dbReference type="GO" id="GO:0003684">
    <property type="term" value="F:damaged DNA binding"/>
    <property type="evidence" value="ECO:0007669"/>
    <property type="project" value="InterPro"/>
</dbReference>
<dbReference type="SUPFAM" id="SSF56672">
    <property type="entry name" value="DNA/RNA polymerases"/>
    <property type="match status" value="1"/>
</dbReference>
<dbReference type="InterPro" id="IPR043502">
    <property type="entry name" value="DNA/RNA_pol_sf"/>
</dbReference>
<dbReference type="AlphaFoldDB" id="A0A7G8TD90"/>
<protein>
    <recommendedName>
        <fullName evidence="6">DNA polymerase IV</fullName>
        <shortName evidence="6">Pol IV</shortName>
        <ecNumber evidence="6">2.7.7.7</ecNumber>
    </recommendedName>
</protein>
<dbReference type="PROSITE" id="PS50173">
    <property type="entry name" value="UMUC"/>
    <property type="match status" value="1"/>
</dbReference>
<keyword evidence="4 6" id="KW-0227">DNA damage</keyword>
<sequence length="413" mass="47022">MERIILHSDCNSFYASVECLHRPEIRDMPVAVGGDVEQRHGIILTKNQIAKRYHVKTGEALWQARQKCPDLVIVPPNYELYMRFSQMARRIYHDYTDLVEPFGLDECWLDVTADSRGRDGMTIAEEIRGRIKNELGITVSIGVSYNKIFAKLGSDYKKPDAITRVGKDNYREIAWPLSCSDLLYVGSATKRKLERYGIHTIGDLANTPERTLRGWFGKWGEVLSCFANGLDCSPVARYGNQPTVKSVGNSTTTPRDLKNDENVKIILYVLADSVARRLREQGFKGRTVCCVTVRDNQLLSFTRQHTMGSYTNIASEISETGLGLFRKHYRWERPIRSIGISMADLVPDTVPSQANLYRDEAGRERLEHLDRAVDWLKNRFGSFAVQPAVLLTDRQLSGFDPKRDHTIHPVGYF</sequence>
<dbReference type="InterPro" id="IPR022880">
    <property type="entry name" value="DNApol_IV"/>
</dbReference>
<comment type="subunit">
    <text evidence="6">Monomer.</text>
</comment>
<dbReference type="SUPFAM" id="SSF100879">
    <property type="entry name" value="Lesion bypass DNA polymerase (Y-family), little finger domain"/>
    <property type="match status" value="1"/>
</dbReference>
<comment type="subcellular location">
    <subcellularLocation>
        <location evidence="6">Cytoplasm</location>
    </subcellularLocation>
</comment>
<feature type="binding site" evidence="6">
    <location>
        <position position="105"/>
    </location>
    <ligand>
        <name>Mg(2+)</name>
        <dbReference type="ChEBI" id="CHEBI:18420"/>
    </ligand>
</feature>
<dbReference type="CDD" id="cd03586">
    <property type="entry name" value="PolY_Pol_IV_kappa"/>
    <property type="match status" value="1"/>
</dbReference>
<dbReference type="HAMAP" id="MF_01113">
    <property type="entry name" value="DNApol_IV"/>
    <property type="match status" value="1"/>
</dbReference>
<feature type="binding site" evidence="6">
    <location>
        <position position="9"/>
    </location>
    <ligand>
        <name>Mg(2+)</name>
        <dbReference type="ChEBI" id="CHEBI:18420"/>
    </ligand>
</feature>
<dbReference type="InterPro" id="IPR050116">
    <property type="entry name" value="DNA_polymerase-Y"/>
</dbReference>
<evidence type="ECO:0000313" key="8">
    <source>
        <dbReference type="EMBL" id="QNK41581.1"/>
    </source>
</evidence>
<accession>A0A7G8TD90</accession>
<keyword evidence="6" id="KW-0238">DNA-binding</keyword>
<dbReference type="Proteomes" id="UP000515909">
    <property type="component" value="Chromosome"/>
</dbReference>
<evidence type="ECO:0000313" key="9">
    <source>
        <dbReference type="Proteomes" id="UP000515909"/>
    </source>
</evidence>
<name>A0A7G8TD90_9FIRM</name>
<dbReference type="EMBL" id="CP060286">
    <property type="protein sequence ID" value="QNK41581.1"/>
    <property type="molecule type" value="Genomic_DNA"/>
</dbReference>
<evidence type="ECO:0000256" key="2">
    <source>
        <dbReference type="ARBA" id="ARBA00022457"/>
    </source>
</evidence>
<dbReference type="GO" id="GO:0006261">
    <property type="term" value="P:DNA-templated DNA replication"/>
    <property type="evidence" value="ECO:0007669"/>
    <property type="project" value="UniProtKB-UniRule"/>
</dbReference>
<dbReference type="PANTHER" id="PTHR11076">
    <property type="entry name" value="DNA REPAIR POLYMERASE UMUC / TRANSFERASE FAMILY MEMBER"/>
    <property type="match status" value="1"/>
</dbReference>
<dbReference type="Pfam" id="PF00817">
    <property type="entry name" value="IMS"/>
    <property type="match status" value="1"/>
</dbReference>
<dbReference type="GO" id="GO:0006281">
    <property type="term" value="P:DNA repair"/>
    <property type="evidence" value="ECO:0007669"/>
    <property type="project" value="UniProtKB-UniRule"/>
</dbReference>
<reference evidence="8 9" key="1">
    <citation type="submission" date="2020-08" db="EMBL/GenBank/DDBJ databases">
        <title>The isolate Caproiciproducens sp. 7D4C2 produces n-caproate at mildly acidic conditions from hexoses: genome and rBOX comparison with related strains and chain-elongating bacteria.</title>
        <authorList>
            <person name="Esquivel-Elizondo S."/>
            <person name="Bagci C."/>
            <person name="Temovska M."/>
            <person name="Jeon B.S."/>
            <person name="Bessarab I."/>
            <person name="Williams R.B.H."/>
            <person name="Huson D.H."/>
            <person name="Angenent L.T."/>
        </authorList>
    </citation>
    <scope>NUCLEOTIDE SEQUENCE [LARGE SCALE GENOMIC DNA]</scope>
    <source>
        <strain evidence="8 9">7D4C2</strain>
    </source>
</reference>
<keyword evidence="2 6" id="KW-0515">Mutator protein</keyword>
<dbReference type="InterPro" id="IPR001126">
    <property type="entry name" value="UmuC"/>
</dbReference>
<keyword evidence="5 6" id="KW-0239">DNA-directed DNA polymerase</keyword>
<dbReference type="GO" id="GO:0005829">
    <property type="term" value="C:cytosol"/>
    <property type="evidence" value="ECO:0007669"/>
    <property type="project" value="TreeGrafter"/>
</dbReference>
<organism evidence="8 9">
    <name type="scientific">Caproicibacter fermentans</name>
    <dbReference type="NCBI Taxonomy" id="2576756"/>
    <lineage>
        <taxon>Bacteria</taxon>
        <taxon>Bacillati</taxon>
        <taxon>Bacillota</taxon>
        <taxon>Clostridia</taxon>
        <taxon>Eubacteriales</taxon>
        <taxon>Acutalibacteraceae</taxon>
        <taxon>Caproicibacter</taxon>
    </lineage>
</organism>
<keyword evidence="6" id="KW-0460">Magnesium</keyword>
<feature type="site" description="Substrate discrimination" evidence="6">
    <location>
        <position position="14"/>
    </location>
</feature>
<dbReference type="KEGG" id="cfem:HCR03_04770"/>